<dbReference type="PANTHER" id="PTHR21496:SF23">
    <property type="entry name" value="3-PHENYLPROPIONATE_CINNAMIC ACID DIOXYGENASE FERREDOXIN SUBUNIT"/>
    <property type="match status" value="1"/>
</dbReference>
<evidence type="ECO:0000256" key="5">
    <source>
        <dbReference type="ARBA" id="ARBA00023014"/>
    </source>
</evidence>
<organism evidence="8 9">
    <name type="scientific">Saccharibacillus kuerlensis</name>
    <dbReference type="NCBI Taxonomy" id="459527"/>
    <lineage>
        <taxon>Bacteria</taxon>
        <taxon>Bacillati</taxon>
        <taxon>Bacillota</taxon>
        <taxon>Bacilli</taxon>
        <taxon>Bacillales</taxon>
        <taxon>Paenibacillaceae</taxon>
        <taxon>Saccharibacillus</taxon>
    </lineage>
</organism>
<gene>
    <name evidence="8" type="primary">nasE</name>
    <name evidence="8" type="ORF">GCM10010969_29810</name>
</gene>
<accession>A0ABQ2L5R6</accession>
<keyword evidence="1" id="KW-0001">2Fe-2S</keyword>
<keyword evidence="5" id="KW-0411">Iron-sulfur</keyword>
<dbReference type="SUPFAM" id="SSF50022">
    <property type="entry name" value="ISP domain"/>
    <property type="match status" value="1"/>
</dbReference>
<name>A0ABQ2L5R6_9BACL</name>
<evidence type="ECO:0000256" key="2">
    <source>
        <dbReference type="ARBA" id="ARBA00022723"/>
    </source>
</evidence>
<keyword evidence="6" id="KW-0534">Nitrate assimilation</keyword>
<dbReference type="Proteomes" id="UP000606653">
    <property type="component" value="Unassembled WGS sequence"/>
</dbReference>
<evidence type="ECO:0000256" key="6">
    <source>
        <dbReference type="ARBA" id="ARBA00023063"/>
    </source>
</evidence>
<dbReference type="InterPro" id="IPR012748">
    <property type="entry name" value="Rieske-like_NirD"/>
</dbReference>
<keyword evidence="2" id="KW-0479">Metal-binding</keyword>
<dbReference type="Pfam" id="PF00355">
    <property type="entry name" value="Rieske"/>
    <property type="match status" value="1"/>
</dbReference>
<evidence type="ECO:0000256" key="3">
    <source>
        <dbReference type="ARBA" id="ARBA00023002"/>
    </source>
</evidence>
<dbReference type="Gene3D" id="2.102.10.10">
    <property type="entry name" value="Rieske [2Fe-2S] iron-sulphur domain"/>
    <property type="match status" value="1"/>
</dbReference>
<proteinExistence type="predicted"/>
<protein>
    <submittedName>
        <fullName evidence="8">Nitrite reductase NAD(P)H small subunit</fullName>
    </submittedName>
</protein>
<dbReference type="PROSITE" id="PS51296">
    <property type="entry name" value="RIESKE"/>
    <property type="match status" value="1"/>
</dbReference>
<feature type="domain" description="Rieske" evidence="7">
    <location>
        <begin position="8"/>
        <end position="103"/>
    </location>
</feature>
<keyword evidence="9" id="KW-1185">Reference proteome</keyword>
<dbReference type="RefSeq" id="WP_018977874.1">
    <property type="nucleotide sequence ID" value="NZ_BMLN01000009.1"/>
</dbReference>
<comment type="caution">
    <text evidence="8">The sequence shown here is derived from an EMBL/GenBank/DDBJ whole genome shotgun (WGS) entry which is preliminary data.</text>
</comment>
<evidence type="ECO:0000259" key="7">
    <source>
        <dbReference type="PROSITE" id="PS51296"/>
    </source>
</evidence>
<reference evidence="9" key="1">
    <citation type="journal article" date="2019" name="Int. J. Syst. Evol. Microbiol.">
        <title>The Global Catalogue of Microorganisms (GCM) 10K type strain sequencing project: providing services to taxonomists for standard genome sequencing and annotation.</title>
        <authorList>
            <consortium name="The Broad Institute Genomics Platform"/>
            <consortium name="The Broad Institute Genome Sequencing Center for Infectious Disease"/>
            <person name="Wu L."/>
            <person name="Ma J."/>
        </authorList>
    </citation>
    <scope>NUCLEOTIDE SEQUENCE [LARGE SCALE GENOMIC DNA]</scope>
    <source>
        <strain evidence="9">CGMCC 1.6964</strain>
    </source>
</reference>
<sequence length="123" mass="13157">MSQAAEQVRVGKLSDIDPLGSRRLNINGLEIALFRLSDDEVLAVENRCPHKGGLLSEGMVCGPVVHCPLHDWRIDLRSGEALDPDKGCIETFDTLVAEDGTIFLTLNTAAEGSGSAESDSHIA</sequence>
<evidence type="ECO:0000256" key="1">
    <source>
        <dbReference type="ARBA" id="ARBA00022714"/>
    </source>
</evidence>
<dbReference type="CDD" id="cd03530">
    <property type="entry name" value="Rieske_NirD_small_Bacillus"/>
    <property type="match status" value="1"/>
</dbReference>
<dbReference type="NCBIfam" id="TIGR02378">
    <property type="entry name" value="nirD_assim_sml"/>
    <property type="match status" value="1"/>
</dbReference>
<keyword evidence="4" id="KW-0408">Iron</keyword>
<dbReference type="EMBL" id="BMLN01000009">
    <property type="protein sequence ID" value="GGO04505.1"/>
    <property type="molecule type" value="Genomic_DNA"/>
</dbReference>
<dbReference type="PANTHER" id="PTHR21496">
    <property type="entry name" value="FERREDOXIN-RELATED"/>
    <property type="match status" value="1"/>
</dbReference>
<evidence type="ECO:0000256" key="4">
    <source>
        <dbReference type="ARBA" id="ARBA00023004"/>
    </source>
</evidence>
<evidence type="ECO:0000313" key="8">
    <source>
        <dbReference type="EMBL" id="GGO04505.1"/>
    </source>
</evidence>
<dbReference type="InterPro" id="IPR017941">
    <property type="entry name" value="Rieske_2Fe-2S"/>
</dbReference>
<evidence type="ECO:0000313" key="9">
    <source>
        <dbReference type="Proteomes" id="UP000606653"/>
    </source>
</evidence>
<keyword evidence="3" id="KW-0560">Oxidoreductase</keyword>
<dbReference type="InterPro" id="IPR036922">
    <property type="entry name" value="Rieske_2Fe-2S_sf"/>
</dbReference>